<protein>
    <submittedName>
        <fullName evidence="1">Uncharacterized protein</fullName>
    </submittedName>
</protein>
<sequence>MPYPLRIQYPALSHTQLRQIGEQCGSDPVVHRLLCEIRALQNIARRAYQVAQAAGPGGRSDAFSIAVAALHRELEAETWFKEDLAEREAYRARLTEGPVTPDQRRKLRGTNKS</sequence>
<proteinExistence type="predicted"/>
<accession>C6BPK9</accession>
<dbReference type="AlphaFoldDB" id="C6BPK9"/>
<dbReference type="HOGENOM" id="CLU_2131436_0_0_4"/>
<geneLocation type="plasmid" evidence="1">
    <name>pRp12D01</name>
</geneLocation>
<dbReference type="EMBL" id="CP001646">
    <property type="protein sequence ID" value="ACS66133.1"/>
    <property type="molecule type" value="Genomic_DNA"/>
</dbReference>
<reference evidence="1" key="1">
    <citation type="submission" date="2009-06" db="EMBL/GenBank/DDBJ databases">
        <title>Complete sequence plasmid 1 of Ralstonia pickettii 12D.</title>
        <authorList>
            <consortium name="US DOE Joint Genome Institute"/>
            <person name="Lucas S."/>
            <person name="Copeland A."/>
            <person name="Lapidus A."/>
            <person name="Glavina del Rio T."/>
            <person name="Dalin E."/>
            <person name="Tice H."/>
            <person name="Bruce D."/>
            <person name="Goodwin L."/>
            <person name="Pitluck S."/>
            <person name="Sims D."/>
            <person name="Meincke L."/>
            <person name="Brettin T."/>
            <person name="Detter J.C."/>
            <person name="Han C."/>
            <person name="Larimer F."/>
            <person name="Land M."/>
            <person name="Hauser L."/>
            <person name="Kyrpides N."/>
            <person name="Ovchinnikova G."/>
            <person name="Marsh T."/>
            <person name="Richardson P."/>
        </authorList>
    </citation>
    <scope>NUCLEOTIDE SEQUENCE [LARGE SCALE GENOMIC DNA]</scope>
    <source>
        <strain evidence="1">12D</strain>
        <plasmid>12D</plasmid>
        <plasmid evidence="1">pRp12D01</plasmid>
    </source>
</reference>
<keyword evidence="1" id="KW-0614">Plasmid</keyword>
<organism evidence="1">
    <name type="scientific">Ralstonia pickettii (strain 12D)</name>
    <dbReference type="NCBI Taxonomy" id="428406"/>
    <lineage>
        <taxon>Bacteria</taxon>
        <taxon>Pseudomonadati</taxon>
        <taxon>Pseudomonadota</taxon>
        <taxon>Betaproteobacteria</taxon>
        <taxon>Burkholderiales</taxon>
        <taxon>Burkholderiaceae</taxon>
        <taxon>Ralstonia</taxon>
    </lineage>
</organism>
<name>C6BPK9_RALP1</name>
<dbReference type="KEGG" id="rpf:Rpic12D_4899"/>
<gene>
    <name evidence="1" type="ordered locus">Rpic12D_4899</name>
</gene>
<evidence type="ECO:0000313" key="1">
    <source>
        <dbReference type="EMBL" id="ACS66133.1"/>
    </source>
</evidence>